<reference evidence="1" key="1">
    <citation type="journal article" date="2017" name="Nature">
        <title>The sunflower genome provides insights into oil metabolism, flowering and Asterid evolution.</title>
        <authorList>
            <person name="Badouin H."/>
            <person name="Gouzy J."/>
            <person name="Grassa C.J."/>
            <person name="Murat F."/>
            <person name="Staton S.E."/>
            <person name="Cottret L."/>
            <person name="Lelandais-Briere C."/>
            <person name="Owens G.L."/>
            <person name="Carrere S."/>
            <person name="Mayjonade B."/>
            <person name="Legrand L."/>
            <person name="Gill N."/>
            <person name="Kane N.C."/>
            <person name="Bowers J.E."/>
            <person name="Hubner S."/>
            <person name="Bellec A."/>
            <person name="Berard A."/>
            <person name="Berges H."/>
            <person name="Blanchet N."/>
            <person name="Boniface M.C."/>
            <person name="Brunel D."/>
            <person name="Catrice O."/>
            <person name="Chaidir N."/>
            <person name="Claudel C."/>
            <person name="Donnadieu C."/>
            <person name="Faraut T."/>
            <person name="Fievet G."/>
            <person name="Helmstetter N."/>
            <person name="King M."/>
            <person name="Knapp S.J."/>
            <person name="Lai Z."/>
            <person name="Le Paslier M.C."/>
            <person name="Lippi Y."/>
            <person name="Lorenzon L."/>
            <person name="Mandel J.R."/>
            <person name="Marage G."/>
            <person name="Marchand G."/>
            <person name="Marquand E."/>
            <person name="Bret-Mestries E."/>
            <person name="Morien E."/>
            <person name="Nambeesan S."/>
            <person name="Nguyen T."/>
            <person name="Pegot-Espagnet P."/>
            <person name="Pouilly N."/>
            <person name="Raftis F."/>
            <person name="Sallet E."/>
            <person name="Schiex T."/>
            <person name="Thomas J."/>
            <person name="Vandecasteele C."/>
            <person name="Vares D."/>
            <person name="Vear F."/>
            <person name="Vautrin S."/>
            <person name="Crespi M."/>
            <person name="Mangin B."/>
            <person name="Burke J.M."/>
            <person name="Salse J."/>
            <person name="Munos S."/>
            <person name="Vincourt P."/>
            <person name="Rieseberg L.H."/>
            <person name="Langlade N.B."/>
        </authorList>
    </citation>
    <scope>NUCLEOTIDE SEQUENCE</scope>
    <source>
        <tissue evidence="1">Leaves</tissue>
    </source>
</reference>
<dbReference type="EMBL" id="MNCJ02000325">
    <property type="protein sequence ID" value="KAF5787963.1"/>
    <property type="molecule type" value="Genomic_DNA"/>
</dbReference>
<evidence type="ECO:0000313" key="1">
    <source>
        <dbReference type="EMBL" id="KAF5787963.1"/>
    </source>
</evidence>
<dbReference type="Proteomes" id="UP000215914">
    <property type="component" value="Unassembled WGS sequence"/>
</dbReference>
<name>A0A9K3I0E8_HELAN</name>
<protein>
    <submittedName>
        <fullName evidence="1">Uncharacterized protein</fullName>
    </submittedName>
</protein>
<dbReference type="AlphaFoldDB" id="A0A9K3I0E8"/>
<organism evidence="1 2">
    <name type="scientific">Helianthus annuus</name>
    <name type="common">Common sunflower</name>
    <dbReference type="NCBI Taxonomy" id="4232"/>
    <lineage>
        <taxon>Eukaryota</taxon>
        <taxon>Viridiplantae</taxon>
        <taxon>Streptophyta</taxon>
        <taxon>Embryophyta</taxon>
        <taxon>Tracheophyta</taxon>
        <taxon>Spermatophyta</taxon>
        <taxon>Magnoliopsida</taxon>
        <taxon>eudicotyledons</taxon>
        <taxon>Gunneridae</taxon>
        <taxon>Pentapetalae</taxon>
        <taxon>asterids</taxon>
        <taxon>campanulids</taxon>
        <taxon>Asterales</taxon>
        <taxon>Asteraceae</taxon>
        <taxon>Asteroideae</taxon>
        <taxon>Heliantheae alliance</taxon>
        <taxon>Heliantheae</taxon>
        <taxon>Helianthus</taxon>
    </lineage>
</organism>
<reference evidence="1" key="2">
    <citation type="submission" date="2020-06" db="EMBL/GenBank/DDBJ databases">
        <title>Helianthus annuus Genome sequencing and assembly Release 2.</title>
        <authorList>
            <person name="Gouzy J."/>
            <person name="Langlade N."/>
            <person name="Munos S."/>
        </authorList>
    </citation>
    <scope>NUCLEOTIDE SEQUENCE</scope>
    <source>
        <tissue evidence="1">Leaves</tissue>
    </source>
</reference>
<dbReference type="Gramene" id="mRNA:HanXRQr2_Chr10g0458751">
    <property type="protein sequence ID" value="CDS:HanXRQr2_Chr10g0458751.1"/>
    <property type="gene ID" value="HanXRQr2_Chr10g0458751"/>
</dbReference>
<evidence type="ECO:0000313" key="2">
    <source>
        <dbReference type="Proteomes" id="UP000215914"/>
    </source>
</evidence>
<accession>A0A9K3I0E8</accession>
<sequence>MYSLKLTTYIYVYCQILNYTHMYIVKFKLYKCVYYKKLRENVWSRMLLKFLN</sequence>
<proteinExistence type="predicted"/>
<gene>
    <name evidence="1" type="ORF">HanXRQr2_Chr10g0458751</name>
</gene>
<keyword evidence="2" id="KW-1185">Reference proteome</keyword>
<comment type="caution">
    <text evidence="1">The sequence shown here is derived from an EMBL/GenBank/DDBJ whole genome shotgun (WGS) entry which is preliminary data.</text>
</comment>